<protein>
    <submittedName>
        <fullName evidence="1">Uncharacterized protein</fullName>
    </submittedName>
</protein>
<dbReference type="AlphaFoldDB" id="A0A074Z1X6"/>
<gene>
    <name evidence="1" type="ORF">T265_15179</name>
</gene>
<evidence type="ECO:0000313" key="2">
    <source>
        <dbReference type="Proteomes" id="UP000054324"/>
    </source>
</evidence>
<keyword evidence="2" id="KW-1185">Reference proteome</keyword>
<dbReference type="CTD" id="20329344"/>
<name>A0A074Z1X6_OPIVI</name>
<organism evidence="1 2">
    <name type="scientific">Opisthorchis viverrini</name>
    <name type="common">Southeast Asian liver fluke</name>
    <dbReference type="NCBI Taxonomy" id="6198"/>
    <lineage>
        <taxon>Eukaryota</taxon>
        <taxon>Metazoa</taxon>
        <taxon>Spiralia</taxon>
        <taxon>Lophotrochozoa</taxon>
        <taxon>Platyhelminthes</taxon>
        <taxon>Trematoda</taxon>
        <taxon>Digenea</taxon>
        <taxon>Opisthorchiida</taxon>
        <taxon>Opisthorchiata</taxon>
        <taxon>Opisthorchiidae</taxon>
        <taxon>Opisthorchis</taxon>
    </lineage>
</organism>
<dbReference type="Proteomes" id="UP000054324">
    <property type="component" value="Unassembled WGS sequence"/>
</dbReference>
<dbReference type="EMBL" id="KL596999">
    <property type="protein sequence ID" value="KER21046.1"/>
    <property type="molecule type" value="Genomic_DNA"/>
</dbReference>
<sequence length="186" mass="21153">MDIQTSMKGKQRHSLRPDVHRVHAGDTENVGDTDVNYLSNRFPKFGHSAAAPSWGSYGVPEENTRFEILPARYTRDFIYITSHSSFSNPSRLQMHKSYSIQHVTLELIILNEHGYSEIRPTSVKVKEIRPEAIITLTEPQPTSVKVKEACPEAIITLTKPQLVYDRDMPGLLWSAKQSWTLDSICE</sequence>
<reference evidence="1 2" key="1">
    <citation type="submission" date="2013-11" db="EMBL/GenBank/DDBJ databases">
        <title>Opisthorchis viverrini - life in the bile duct.</title>
        <authorList>
            <person name="Young N.D."/>
            <person name="Nagarajan N."/>
            <person name="Lin S.J."/>
            <person name="Korhonen P.K."/>
            <person name="Jex A.R."/>
            <person name="Hall R.S."/>
            <person name="Safavi-Hemami H."/>
            <person name="Kaewkong W."/>
            <person name="Bertrand D."/>
            <person name="Gao S."/>
            <person name="Seet Q."/>
            <person name="Wongkham S."/>
            <person name="Teh B.T."/>
            <person name="Wongkham C."/>
            <person name="Intapan P.M."/>
            <person name="Maleewong W."/>
            <person name="Yang X."/>
            <person name="Hu M."/>
            <person name="Wang Z."/>
            <person name="Hofmann A."/>
            <person name="Sternberg P.W."/>
            <person name="Tan P."/>
            <person name="Wang J."/>
            <person name="Gasser R.B."/>
        </authorList>
    </citation>
    <scope>NUCLEOTIDE SEQUENCE [LARGE SCALE GENOMIC DNA]</scope>
</reference>
<feature type="non-terminal residue" evidence="1">
    <location>
        <position position="186"/>
    </location>
</feature>
<dbReference type="KEGG" id="ovi:T265_15179"/>
<evidence type="ECO:0000313" key="1">
    <source>
        <dbReference type="EMBL" id="KER21046.1"/>
    </source>
</evidence>
<accession>A0A074Z1X6</accession>
<dbReference type="GeneID" id="20329344"/>
<dbReference type="RefSeq" id="XP_009175202.1">
    <property type="nucleotide sequence ID" value="XM_009176938.1"/>
</dbReference>
<proteinExistence type="predicted"/>